<name>R4XGG4_TAPDE</name>
<dbReference type="EMBL" id="CAHR02000159">
    <property type="protein sequence ID" value="CCG83574.1"/>
    <property type="molecule type" value="Genomic_DNA"/>
</dbReference>
<proteinExistence type="predicted"/>
<dbReference type="VEuPathDB" id="FungiDB:TAPDE_003806"/>
<gene>
    <name evidence="1" type="ORF">TAPDE_003806</name>
</gene>
<organism evidence="1 2">
    <name type="scientific">Taphrina deformans (strain PYCC 5710 / ATCC 11124 / CBS 356.35 / IMI 108563 / JCM 9778 / NBRC 8474)</name>
    <name type="common">Peach leaf curl fungus</name>
    <name type="synonym">Lalaria deformans</name>
    <dbReference type="NCBI Taxonomy" id="1097556"/>
    <lineage>
        <taxon>Eukaryota</taxon>
        <taxon>Fungi</taxon>
        <taxon>Dikarya</taxon>
        <taxon>Ascomycota</taxon>
        <taxon>Taphrinomycotina</taxon>
        <taxon>Taphrinomycetes</taxon>
        <taxon>Taphrinales</taxon>
        <taxon>Taphrinaceae</taxon>
        <taxon>Taphrina</taxon>
    </lineage>
</organism>
<accession>R4XGG4</accession>
<sequence length="217" mass="21270">MVALAVAMPQGQPPAEAAANFQPIGNGFVGGVNIPTSTANTATNPPNVINGGANGASLAGGLNNPLTSGGGTAFGPGAVASNAGLVGTPGAVLPNQLDLAGNGLQGNRIGAAGIAGYLPPGRTQVLPNQRFNINTRMLVQVSEGELLCDAGPGGNAGFAGLPGGQQGQEFLLRSGQTFRFRGLSGQGKGIGGGGLNQGFATEACIAQRPSIVLAEPY</sequence>
<dbReference type="Proteomes" id="UP000013776">
    <property type="component" value="Unassembled WGS sequence"/>
</dbReference>
<keyword evidence="2" id="KW-1185">Reference proteome</keyword>
<comment type="caution">
    <text evidence="1">The sequence shown here is derived from an EMBL/GenBank/DDBJ whole genome shotgun (WGS) entry which is preliminary data.</text>
</comment>
<evidence type="ECO:0000313" key="2">
    <source>
        <dbReference type="Proteomes" id="UP000013776"/>
    </source>
</evidence>
<dbReference type="AlphaFoldDB" id="R4XGG4"/>
<reference evidence="1 2" key="1">
    <citation type="journal article" date="2013" name="MBio">
        <title>Genome sequencing of the plant pathogen Taphrina deformans, the causal agent of peach leaf curl.</title>
        <authorList>
            <person name="Cisse O.H."/>
            <person name="Almeida J.M.G.C.F."/>
            <person name="Fonseca A."/>
            <person name="Kumar A.A."/>
            <person name="Salojaervi J."/>
            <person name="Overmyer K."/>
            <person name="Hauser P.M."/>
            <person name="Pagni M."/>
        </authorList>
    </citation>
    <scope>NUCLEOTIDE SEQUENCE [LARGE SCALE GENOMIC DNA]</scope>
    <source>
        <strain evidence="2">PYCC 5710 / ATCC 11124 / CBS 356.35 / IMI 108563 / JCM 9778 / NBRC 8474</strain>
    </source>
</reference>
<evidence type="ECO:0000313" key="1">
    <source>
        <dbReference type="EMBL" id="CCG83574.1"/>
    </source>
</evidence>
<protein>
    <submittedName>
        <fullName evidence="1">Uncharacterized protein</fullName>
    </submittedName>
</protein>